<dbReference type="GO" id="GO:0051500">
    <property type="term" value="F:D-tyrosyl-tRNA(Tyr) deacylase activity"/>
    <property type="evidence" value="ECO:0007669"/>
    <property type="project" value="TreeGrafter"/>
</dbReference>
<gene>
    <name evidence="2" type="ORF">METZ01_LOCUS318695</name>
</gene>
<dbReference type="FunFam" id="3.50.80.10:FF:000001">
    <property type="entry name" value="D-aminoacyl-tRNA deacylase"/>
    <property type="match status" value="1"/>
</dbReference>
<dbReference type="NCBIfam" id="TIGR00256">
    <property type="entry name" value="D-aminoacyl-tRNA deacylase"/>
    <property type="match status" value="1"/>
</dbReference>
<dbReference type="Gene3D" id="3.50.80.10">
    <property type="entry name" value="D-tyrosyl-tRNA(Tyr) deacylase"/>
    <property type="match status" value="1"/>
</dbReference>
<evidence type="ECO:0000313" key="2">
    <source>
        <dbReference type="EMBL" id="SVC65841.1"/>
    </source>
</evidence>
<accession>A0A382P1X5</accession>
<protein>
    <recommendedName>
        <fullName evidence="3">D-aminoacyl-tRNA deacylase</fullName>
    </recommendedName>
</protein>
<reference evidence="2" key="1">
    <citation type="submission" date="2018-05" db="EMBL/GenBank/DDBJ databases">
        <authorList>
            <person name="Lanie J.A."/>
            <person name="Ng W.-L."/>
            <person name="Kazmierczak K.M."/>
            <person name="Andrzejewski T.M."/>
            <person name="Davidsen T.M."/>
            <person name="Wayne K.J."/>
            <person name="Tettelin H."/>
            <person name="Glass J.I."/>
            <person name="Rusch D."/>
            <person name="Podicherti R."/>
            <person name="Tsui H.-C.T."/>
            <person name="Winkler M.E."/>
        </authorList>
    </citation>
    <scope>NUCLEOTIDE SEQUENCE</scope>
</reference>
<dbReference type="PANTHER" id="PTHR10472">
    <property type="entry name" value="D-TYROSYL-TRNA TYR DEACYLASE"/>
    <property type="match status" value="1"/>
</dbReference>
<organism evidence="2">
    <name type="scientific">marine metagenome</name>
    <dbReference type="NCBI Taxonomy" id="408172"/>
    <lineage>
        <taxon>unclassified sequences</taxon>
        <taxon>metagenomes</taxon>
        <taxon>ecological metagenomes</taxon>
    </lineage>
</organism>
<proteinExistence type="inferred from homology"/>
<dbReference type="InterPro" id="IPR003732">
    <property type="entry name" value="Daa-tRNA_deacyls_DTD"/>
</dbReference>
<name>A0A382P1X5_9ZZZZ</name>
<dbReference type="HAMAP" id="MF_00518">
    <property type="entry name" value="Deacylase_Dtd"/>
    <property type="match status" value="1"/>
</dbReference>
<evidence type="ECO:0008006" key="3">
    <source>
        <dbReference type="Google" id="ProtNLM"/>
    </source>
</evidence>
<dbReference type="Pfam" id="PF02580">
    <property type="entry name" value="Tyr_Deacylase"/>
    <property type="match status" value="1"/>
</dbReference>
<dbReference type="SUPFAM" id="SSF69500">
    <property type="entry name" value="DTD-like"/>
    <property type="match status" value="1"/>
</dbReference>
<dbReference type="PANTHER" id="PTHR10472:SF5">
    <property type="entry name" value="D-AMINOACYL-TRNA DEACYLASE 1"/>
    <property type="match status" value="1"/>
</dbReference>
<evidence type="ECO:0000256" key="1">
    <source>
        <dbReference type="ARBA" id="ARBA00009673"/>
    </source>
</evidence>
<sequence length="146" mass="15914">MRVVVQRVKSANVKIDGDTVGEIGSGLVLLIGFAMGDKNEDMVYVMDKCVHLRIFSDDDGKMNLSLKDIGGKILAVSQFTLYGDTRKGRRPGFDKAAPPDISEPMYEAAVRHLRLHGISVATGRFGAHMRLSLVNDGPVTLIVESK</sequence>
<dbReference type="GO" id="GO:0005737">
    <property type="term" value="C:cytoplasm"/>
    <property type="evidence" value="ECO:0007669"/>
    <property type="project" value="InterPro"/>
</dbReference>
<dbReference type="InterPro" id="IPR023509">
    <property type="entry name" value="DTD-like_sf"/>
</dbReference>
<dbReference type="AlphaFoldDB" id="A0A382P1X5"/>
<dbReference type="EMBL" id="UINC01103445">
    <property type="protein sequence ID" value="SVC65841.1"/>
    <property type="molecule type" value="Genomic_DNA"/>
</dbReference>
<comment type="similarity">
    <text evidence="1">Belongs to the DTD family.</text>
</comment>